<organism evidence="2">
    <name type="scientific">Triatoma infestans</name>
    <name type="common">Assassin bug</name>
    <dbReference type="NCBI Taxonomy" id="30076"/>
    <lineage>
        <taxon>Eukaryota</taxon>
        <taxon>Metazoa</taxon>
        <taxon>Ecdysozoa</taxon>
        <taxon>Arthropoda</taxon>
        <taxon>Hexapoda</taxon>
        <taxon>Insecta</taxon>
        <taxon>Pterygota</taxon>
        <taxon>Neoptera</taxon>
        <taxon>Paraneoptera</taxon>
        <taxon>Hemiptera</taxon>
        <taxon>Heteroptera</taxon>
        <taxon>Panheteroptera</taxon>
        <taxon>Cimicomorpha</taxon>
        <taxon>Reduviidae</taxon>
        <taxon>Triatominae</taxon>
        <taxon>Triatoma</taxon>
    </lineage>
</organism>
<feature type="compositionally biased region" description="Basic and acidic residues" evidence="1">
    <location>
        <begin position="1"/>
        <end position="10"/>
    </location>
</feature>
<proteinExistence type="predicted"/>
<reference evidence="2" key="2">
    <citation type="journal article" date="2017" name="J. Med. Entomol.">
        <title>Transcriptome Analysis of the Triatoma infestans (Hemiptera: Reduviidae) Integument.</title>
        <authorList>
            <person name="Calderon-Fernandez G.M."/>
            <person name="Moriconi D.E."/>
            <person name="Dulbecco A.B."/>
            <person name="Juarez M.P."/>
        </authorList>
    </citation>
    <scope>NUCLEOTIDE SEQUENCE</scope>
    <source>
        <strain evidence="2">Int1</strain>
        <tissue evidence="2">Integument</tissue>
    </source>
</reference>
<name>A0A170USD4_TRIIF</name>
<feature type="region of interest" description="Disordered" evidence="1">
    <location>
        <begin position="1"/>
        <end position="25"/>
    </location>
</feature>
<dbReference type="EMBL" id="GEMB01007307">
    <property type="protein sequence ID" value="JAR96070.1"/>
    <property type="molecule type" value="Transcribed_RNA"/>
</dbReference>
<evidence type="ECO:0000256" key="1">
    <source>
        <dbReference type="SAM" id="MobiDB-lite"/>
    </source>
</evidence>
<protein>
    <submittedName>
        <fullName evidence="2">Titin</fullName>
    </submittedName>
</protein>
<evidence type="ECO:0000313" key="2">
    <source>
        <dbReference type="EMBL" id="JAR96070.1"/>
    </source>
</evidence>
<accession>A0A170USD4</accession>
<reference evidence="2" key="1">
    <citation type="submission" date="2016-04" db="EMBL/GenBank/DDBJ databases">
        <authorList>
            <person name="Calderon-Fernandez G.M.Sr."/>
        </authorList>
    </citation>
    <scope>NUCLEOTIDE SEQUENCE</scope>
    <source>
        <strain evidence="2">Int1</strain>
        <tissue evidence="2">Integument</tissue>
    </source>
</reference>
<feature type="compositionally biased region" description="Basic residues" evidence="1">
    <location>
        <begin position="11"/>
        <end position="21"/>
    </location>
</feature>
<dbReference type="AlphaFoldDB" id="A0A170USD4"/>
<sequence length="123" mass="13582">MKKLLESDKKEKKKKKKKIKHVTVEEDKERDSVDIEEVVPLETATTFTETTESATAKRTFDIQESVSVSAVASCKKVNDGQAFPTDEPQVAGVVAPIHKPVTVVETIAEDSISEIKLGKKKDI</sequence>